<reference evidence="13 14" key="1">
    <citation type="journal article" date="2006" name="Science">
        <title>The genome of black cottonwood, Populus trichocarpa (Torr. &amp; Gray).</title>
        <authorList>
            <person name="Tuskan G.A."/>
            <person name="Difazio S."/>
            <person name="Jansson S."/>
            <person name="Bohlmann J."/>
            <person name="Grigoriev I."/>
            <person name="Hellsten U."/>
            <person name="Putnam N."/>
            <person name="Ralph S."/>
            <person name="Rombauts S."/>
            <person name="Salamov A."/>
            <person name="Schein J."/>
            <person name="Sterck L."/>
            <person name="Aerts A."/>
            <person name="Bhalerao R.R."/>
            <person name="Bhalerao R.P."/>
            <person name="Blaudez D."/>
            <person name="Boerjan W."/>
            <person name="Brun A."/>
            <person name="Brunner A."/>
            <person name="Busov V."/>
            <person name="Campbell M."/>
            <person name="Carlson J."/>
            <person name="Chalot M."/>
            <person name="Chapman J."/>
            <person name="Chen G.L."/>
            <person name="Cooper D."/>
            <person name="Coutinho P.M."/>
            <person name="Couturier J."/>
            <person name="Covert S."/>
            <person name="Cronk Q."/>
            <person name="Cunningham R."/>
            <person name="Davis J."/>
            <person name="Degroeve S."/>
            <person name="Dejardin A."/>
            <person name="Depamphilis C."/>
            <person name="Detter J."/>
            <person name="Dirks B."/>
            <person name="Dubchak I."/>
            <person name="Duplessis S."/>
            <person name="Ehlting J."/>
            <person name="Ellis B."/>
            <person name="Gendler K."/>
            <person name="Goodstein D."/>
            <person name="Gribskov M."/>
            <person name="Grimwood J."/>
            <person name="Groover A."/>
            <person name="Gunter L."/>
            <person name="Hamberger B."/>
            <person name="Heinze B."/>
            <person name="Helariutta Y."/>
            <person name="Henrissat B."/>
            <person name="Holligan D."/>
            <person name="Holt R."/>
            <person name="Huang W."/>
            <person name="Islam-Faridi N."/>
            <person name="Jones S."/>
            <person name="Jones-Rhoades M."/>
            <person name="Jorgensen R."/>
            <person name="Joshi C."/>
            <person name="Kangasjarvi J."/>
            <person name="Karlsson J."/>
            <person name="Kelleher C."/>
            <person name="Kirkpatrick R."/>
            <person name="Kirst M."/>
            <person name="Kohler A."/>
            <person name="Kalluri U."/>
            <person name="Larimer F."/>
            <person name="Leebens-Mack J."/>
            <person name="Leple J.C."/>
            <person name="Locascio P."/>
            <person name="Lou Y."/>
            <person name="Lucas S."/>
            <person name="Martin F."/>
            <person name="Montanini B."/>
            <person name="Napoli C."/>
            <person name="Nelson D.R."/>
            <person name="Nelson C."/>
            <person name="Nieminen K."/>
            <person name="Nilsson O."/>
            <person name="Pereda V."/>
            <person name="Peter G."/>
            <person name="Philippe R."/>
            <person name="Pilate G."/>
            <person name="Poliakov A."/>
            <person name="Razumovskaya J."/>
            <person name="Richardson P."/>
            <person name="Rinaldi C."/>
            <person name="Ritland K."/>
            <person name="Rouze P."/>
            <person name="Ryaboy D."/>
            <person name="Schmutz J."/>
            <person name="Schrader J."/>
            <person name="Segerman B."/>
            <person name="Shin H."/>
            <person name="Siddiqui A."/>
            <person name="Sterky F."/>
            <person name="Terry A."/>
            <person name="Tsai C.J."/>
            <person name="Uberbacher E."/>
            <person name="Unneberg P."/>
            <person name="Vahala J."/>
            <person name="Wall K."/>
            <person name="Wessler S."/>
            <person name="Yang G."/>
            <person name="Yin T."/>
            <person name="Douglas C."/>
            <person name="Marra M."/>
            <person name="Sandberg G."/>
            <person name="Van de Peer Y."/>
            <person name="Rokhsar D."/>
        </authorList>
    </citation>
    <scope>NUCLEOTIDE SEQUENCE [LARGE SCALE GENOMIC DNA]</scope>
    <source>
        <strain evidence="14">cv. Nisqually</strain>
    </source>
</reference>
<evidence type="ECO:0000313" key="13">
    <source>
        <dbReference type="EMBL" id="PNT22455.1"/>
    </source>
</evidence>
<dbReference type="GO" id="GO:0009824">
    <property type="term" value="F:AMP dimethylallyltransferase activity"/>
    <property type="evidence" value="ECO:0007669"/>
    <property type="project" value="UniProtKB-ARBA"/>
</dbReference>
<dbReference type="Gene3D" id="1.10.287.890">
    <property type="entry name" value="Crystal structure of tRNA isopentenylpyrophosphate transferase (bh2366) domain"/>
    <property type="match status" value="1"/>
</dbReference>
<dbReference type="Gene3D" id="3.40.50.300">
    <property type="entry name" value="P-loop containing nucleotide triphosphate hydrolases"/>
    <property type="match status" value="1"/>
</dbReference>
<evidence type="ECO:0000256" key="10">
    <source>
        <dbReference type="ARBA" id="ARBA00055191"/>
    </source>
</evidence>
<dbReference type="SMART" id="SM00645">
    <property type="entry name" value="Pept_C1"/>
    <property type="match status" value="1"/>
</dbReference>
<dbReference type="GO" id="GO:0008234">
    <property type="term" value="F:cysteine-type peptidase activity"/>
    <property type="evidence" value="ECO:0007669"/>
    <property type="project" value="InterPro"/>
</dbReference>
<feature type="domain" description="Peptidase C1A papain C-terminal" evidence="12">
    <location>
        <begin position="271"/>
        <end position="402"/>
    </location>
</feature>
<evidence type="ECO:0000259" key="12">
    <source>
        <dbReference type="SMART" id="SM00645"/>
    </source>
</evidence>
<evidence type="ECO:0000256" key="6">
    <source>
        <dbReference type="ARBA" id="ARBA00022946"/>
    </source>
</evidence>
<evidence type="ECO:0000256" key="11">
    <source>
        <dbReference type="ARBA" id="ARBA00066838"/>
    </source>
</evidence>
<dbReference type="GO" id="GO:0006400">
    <property type="term" value="P:tRNA modification"/>
    <property type="evidence" value="ECO:0000318"/>
    <property type="project" value="GO_Central"/>
</dbReference>
<dbReference type="Gene3D" id="3.90.70.10">
    <property type="entry name" value="Cysteine proteinases"/>
    <property type="match status" value="1"/>
</dbReference>
<dbReference type="SUPFAM" id="SSF52540">
    <property type="entry name" value="P-loop containing nucleoside triphosphate hydrolases"/>
    <property type="match status" value="1"/>
</dbReference>
<organism evidence="13 14">
    <name type="scientific">Populus trichocarpa</name>
    <name type="common">Western balsam poplar</name>
    <name type="synonym">Populus balsamifera subsp. trichocarpa</name>
    <dbReference type="NCBI Taxonomy" id="3694"/>
    <lineage>
        <taxon>Eukaryota</taxon>
        <taxon>Viridiplantae</taxon>
        <taxon>Streptophyta</taxon>
        <taxon>Embryophyta</taxon>
        <taxon>Tracheophyta</taxon>
        <taxon>Spermatophyta</taxon>
        <taxon>Magnoliopsida</taxon>
        <taxon>eudicotyledons</taxon>
        <taxon>Gunneridae</taxon>
        <taxon>Pentapetalae</taxon>
        <taxon>rosids</taxon>
        <taxon>fabids</taxon>
        <taxon>Malpighiales</taxon>
        <taxon>Salicaceae</taxon>
        <taxon>Saliceae</taxon>
        <taxon>Populus</taxon>
    </lineage>
</organism>
<dbReference type="PANTHER" id="PTHR11088:SF59">
    <property type="entry name" value="ADENYLATE ISOPENTENYLTRANSFERASE"/>
    <property type="match status" value="1"/>
</dbReference>
<dbReference type="Pfam" id="PF00112">
    <property type="entry name" value="Peptidase_C1"/>
    <property type="match status" value="1"/>
</dbReference>
<dbReference type="GO" id="GO:0005524">
    <property type="term" value="F:ATP binding"/>
    <property type="evidence" value="ECO:0007669"/>
    <property type="project" value="UniProtKB-KW"/>
</dbReference>
<gene>
    <name evidence="13" type="ORF">POPTR_008G033300</name>
</gene>
<comment type="function">
    <text evidence="10">Involved in cytokinin biosynthesis. Catalyzes the transfer of an isopentenyl group from dimethylallyl diphosphate (DMAPP) to ATP and ADP.</text>
</comment>
<dbReference type="EMBL" id="CM009297">
    <property type="protein sequence ID" value="PNT22455.1"/>
    <property type="molecule type" value="Genomic_DNA"/>
</dbReference>
<keyword evidence="3" id="KW-0203">Cytokinin biosynthesis</keyword>
<dbReference type="Proteomes" id="UP000006729">
    <property type="component" value="Chromosome 8"/>
</dbReference>
<dbReference type="GO" id="GO:0052622">
    <property type="term" value="F:ATP/ADP dimethylallyltransferase activity"/>
    <property type="evidence" value="ECO:0007669"/>
    <property type="project" value="UniProtKB-EC"/>
</dbReference>
<dbReference type="InParanoid" id="A0A2K1ZAZ9"/>
<comment type="catalytic activity">
    <reaction evidence="8">
        <text>dimethylallyl diphosphate + ATP = N(6)-(dimethylallyl)adenosine 5'-triphosphate + diphosphate</text>
        <dbReference type="Rhea" id="RHEA:36331"/>
        <dbReference type="ChEBI" id="CHEBI:30616"/>
        <dbReference type="ChEBI" id="CHEBI:33019"/>
        <dbReference type="ChEBI" id="CHEBI:57623"/>
        <dbReference type="ChEBI" id="CHEBI:73532"/>
        <dbReference type="EC" id="2.5.1.112"/>
    </reaction>
</comment>
<dbReference type="GO" id="GO:0006508">
    <property type="term" value="P:proteolysis"/>
    <property type="evidence" value="ECO:0007669"/>
    <property type="project" value="InterPro"/>
</dbReference>
<evidence type="ECO:0000256" key="8">
    <source>
        <dbReference type="ARBA" id="ARBA00051744"/>
    </source>
</evidence>
<evidence type="ECO:0000256" key="3">
    <source>
        <dbReference type="ARBA" id="ARBA00022712"/>
    </source>
</evidence>
<dbReference type="SUPFAM" id="SSF54001">
    <property type="entry name" value="Cysteine proteinases"/>
    <property type="match status" value="1"/>
</dbReference>
<dbReference type="InterPro" id="IPR039417">
    <property type="entry name" value="Peptidase_C1A_papain-like"/>
</dbReference>
<evidence type="ECO:0000256" key="2">
    <source>
        <dbReference type="ARBA" id="ARBA00022679"/>
    </source>
</evidence>
<keyword evidence="5" id="KW-0067">ATP-binding</keyword>
<accession>A0A2K1ZAZ9</accession>
<dbReference type="InterPro" id="IPR027417">
    <property type="entry name" value="P-loop_NTPase"/>
</dbReference>
<dbReference type="InterPro" id="IPR038765">
    <property type="entry name" value="Papain-like_cys_pep_sf"/>
</dbReference>
<dbReference type="GO" id="GO:0009691">
    <property type="term" value="P:cytokinin biosynthetic process"/>
    <property type="evidence" value="ECO:0000318"/>
    <property type="project" value="GO_Central"/>
</dbReference>
<evidence type="ECO:0000256" key="4">
    <source>
        <dbReference type="ARBA" id="ARBA00022741"/>
    </source>
</evidence>
<dbReference type="PROSITE" id="PS00139">
    <property type="entry name" value="THIOL_PROTEASE_CYS"/>
    <property type="match status" value="1"/>
</dbReference>
<evidence type="ECO:0000256" key="9">
    <source>
        <dbReference type="ARBA" id="ARBA00052386"/>
    </source>
</evidence>
<evidence type="ECO:0000313" key="14">
    <source>
        <dbReference type="Proteomes" id="UP000006729"/>
    </source>
</evidence>
<evidence type="ECO:0000256" key="1">
    <source>
        <dbReference type="ARBA" id="ARBA00005842"/>
    </source>
</evidence>
<name>A0A2K1ZAZ9_POPTR</name>
<keyword evidence="2" id="KW-0808">Transferase</keyword>
<keyword evidence="7" id="KW-1015">Disulfide bond</keyword>
<dbReference type="InterPro" id="IPR000169">
    <property type="entry name" value="Pept_cys_AS"/>
</dbReference>
<dbReference type="GO" id="GO:0005739">
    <property type="term" value="C:mitochondrion"/>
    <property type="evidence" value="ECO:0000318"/>
    <property type="project" value="GO_Central"/>
</dbReference>
<comment type="similarity">
    <text evidence="1">Belongs to the IPP transferase family.</text>
</comment>
<dbReference type="CDD" id="cd02248">
    <property type="entry name" value="Peptidase_C1A"/>
    <property type="match status" value="1"/>
</dbReference>
<evidence type="ECO:0000256" key="7">
    <source>
        <dbReference type="ARBA" id="ARBA00023157"/>
    </source>
</evidence>
<dbReference type="PANTHER" id="PTHR11088">
    <property type="entry name" value="TRNA DIMETHYLALLYLTRANSFERASE"/>
    <property type="match status" value="1"/>
</dbReference>
<sequence>MGTTATGKSKLSIDLATHFQGEIINSDKIQVYKGLDILTNKVSEDESRGVPHHLLGFVEPGEEFTTQDFCNHVHMAMRHIIGNGNIPIIAGGSNRYIEALVEDPLFKDNYDTCFLWVDVALPILFVRAAKRVDKMLDAGLVDEVRGMFIPGIDHNSGIWRAIGIPELEPYFQAEMEMADEVTRKMLLDTGIKEMKENTKKLINKQLRKIKYLANEKGWKLHRIDATFVYERSGNVDEDVWDDKVLRPSLEMLTNFLQEDGKAEEFVDASGLPGSFEWREKGVVTDVKIQGACGSCWAFSTTGSVEGANFIATRKLLNLSEQQLVDCDSVTDKTSCGDGCGGGFMTNAYRCLIEAGALQEETGLNAILMQTCIRGVSCPVIRGKKWLNRGVLLVGNGARGYSILN</sequence>
<dbReference type="InterPro" id="IPR039657">
    <property type="entry name" value="Dimethylallyltransferase"/>
</dbReference>
<dbReference type="GO" id="GO:0052381">
    <property type="term" value="F:tRNA dimethylallyltransferase activity"/>
    <property type="evidence" value="ECO:0000318"/>
    <property type="project" value="GO_Central"/>
</dbReference>
<keyword evidence="14" id="KW-1185">Reference proteome</keyword>
<dbReference type="FunFam" id="1.10.287.890:FF:000002">
    <property type="entry name" value="Adenylate isopentenyltransferase 5, chloroplastic"/>
    <property type="match status" value="1"/>
</dbReference>
<dbReference type="EC" id="2.5.1.112" evidence="11"/>
<dbReference type="STRING" id="3694.A0A2K1ZAZ9"/>
<proteinExistence type="inferred from homology"/>
<dbReference type="Pfam" id="PF01715">
    <property type="entry name" value="IPPT"/>
    <property type="match status" value="2"/>
</dbReference>
<dbReference type="AlphaFoldDB" id="A0A2K1ZAZ9"/>
<dbReference type="InterPro" id="IPR000668">
    <property type="entry name" value="Peptidase_C1A_C"/>
</dbReference>
<keyword evidence="6" id="KW-0809">Transit peptide</keyword>
<evidence type="ECO:0000256" key="5">
    <source>
        <dbReference type="ARBA" id="ARBA00022840"/>
    </source>
</evidence>
<comment type="catalytic activity">
    <reaction evidence="9">
        <text>dimethylallyl diphosphate + ADP = N(6)-(dimethylallyl)adenosine 5'-diphosphate + diphosphate</text>
        <dbReference type="Rhea" id="RHEA:36327"/>
        <dbReference type="ChEBI" id="CHEBI:33019"/>
        <dbReference type="ChEBI" id="CHEBI:57623"/>
        <dbReference type="ChEBI" id="CHEBI:73533"/>
        <dbReference type="ChEBI" id="CHEBI:456216"/>
        <dbReference type="EC" id="2.5.1.112"/>
    </reaction>
</comment>
<protein>
    <recommendedName>
        <fullName evidence="11">adenylate dimethylallyltransferase (ADP/ATP-dependent)</fullName>
        <ecNumber evidence="11">2.5.1.112</ecNumber>
    </recommendedName>
</protein>
<keyword evidence="4" id="KW-0547">Nucleotide-binding</keyword>